<feature type="compositionally biased region" description="Polar residues" evidence="2">
    <location>
        <begin position="139"/>
        <end position="157"/>
    </location>
</feature>
<feature type="compositionally biased region" description="Polar residues" evidence="2">
    <location>
        <begin position="67"/>
        <end position="80"/>
    </location>
</feature>
<protein>
    <submittedName>
        <fullName evidence="3">Uncharacterized protein</fullName>
    </submittedName>
</protein>
<evidence type="ECO:0000313" key="3">
    <source>
        <dbReference type="EnsemblPlants" id="PGSC0003DMT400006708"/>
    </source>
</evidence>
<dbReference type="eggNOG" id="ENOG502QTA3">
    <property type="taxonomic scope" value="Eukaryota"/>
</dbReference>
<dbReference type="PANTHER" id="PTHR34775:SF6">
    <property type="entry name" value="TRANSMEMBRANE PROTEIN"/>
    <property type="match status" value="1"/>
</dbReference>
<dbReference type="Proteomes" id="UP000011115">
    <property type="component" value="Unassembled WGS sequence"/>
</dbReference>
<accession>M0ZRV3</accession>
<dbReference type="PANTHER" id="PTHR34775">
    <property type="entry name" value="TRANSMEMBRANE PROTEIN"/>
    <property type="match status" value="1"/>
</dbReference>
<dbReference type="EnsemblPlants" id="PGSC0003DMT400006708">
    <property type="protein sequence ID" value="PGSC0003DMT400006708"/>
    <property type="gene ID" value="PGSC0003DMG400002607"/>
</dbReference>
<dbReference type="Gramene" id="PGSC0003DMT400006708">
    <property type="protein sequence ID" value="PGSC0003DMT400006708"/>
    <property type="gene ID" value="PGSC0003DMG400002607"/>
</dbReference>
<feature type="compositionally biased region" description="Polar residues" evidence="2">
    <location>
        <begin position="15"/>
        <end position="27"/>
    </location>
</feature>
<evidence type="ECO:0000313" key="4">
    <source>
        <dbReference type="Proteomes" id="UP000011115"/>
    </source>
</evidence>
<feature type="compositionally biased region" description="Basic and acidic residues" evidence="2">
    <location>
        <begin position="507"/>
        <end position="517"/>
    </location>
</feature>
<proteinExistence type="predicted"/>
<name>M0ZRV3_SOLTU</name>
<feature type="region of interest" description="Disordered" evidence="2">
    <location>
        <begin position="496"/>
        <end position="518"/>
    </location>
</feature>
<evidence type="ECO:0000256" key="1">
    <source>
        <dbReference type="SAM" id="Coils"/>
    </source>
</evidence>
<feature type="compositionally biased region" description="Acidic residues" evidence="2">
    <location>
        <begin position="167"/>
        <end position="186"/>
    </location>
</feature>
<reference evidence="3" key="2">
    <citation type="submission" date="2015-06" db="UniProtKB">
        <authorList>
            <consortium name="EnsemblPlants"/>
        </authorList>
    </citation>
    <scope>IDENTIFICATION</scope>
    <source>
        <strain evidence="3">DM1-3 516 R44</strain>
    </source>
</reference>
<dbReference type="PaxDb" id="4113-PGSC0003DMT400006708"/>
<dbReference type="AlphaFoldDB" id="M0ZRV3"/>
<keyword evidence="4" id="KW-1185">Reference proteome</keyword>
<feature type="coiled-coil region" evidence="1">
    <location>
        <begin position="376"/>
        <end position="429"/>
    </location>
</feature>
<feature type="region of interest" description="Disordered" evidence="2">
    <location>
        <begin position="1"/>
        <end position="27"/>
    </location>
</feature>
<dbReference type="OMA" id="MARDIEQ"/>
<dbReference type="InParanoid" id="M0ZRV3"/>
<organism evidence="3 4">
    <name type="scientific">Solanum tuberosum</name>
    <name type="common">Potato</name>
    <dbReference type="NCBI Taxonomy" id="4113"/>
    <lineage>
        <taxon>Eukaryota</taxon>
        <taxon>Viridiplantae</taxon>
        <taxon>Streptophyta</taxon>
        <taxon>Embryophyta</taxon>
        <taxon>Tracheophyta</taxon>
        <taxon>Spermatophyta</taxon>
        <taxon>Magnoliopsida</taxon>
        <taxon>eudicotyledons</taxon>
        <taxon>Gunneridae</taxon>
        <taxon>Pentapetalae</taxon>
        <taxon>asterids</taxon>
        <taxon>lamiids</taxon>
        <taxon>Solanales</taxon>
        <taxon>Solanaceae</taxon>
        <taxon>Solanoideae</taxon>
        <taxon>Solaneae</taxon>
        <taxon>Solanum</taxon>
    </lineage>
</organism>
<evidence type="ECO:0000256" key="2">
    <source>
        <dbReference type="SAM" id="MobiDB-lite"/>
    </source>
</evidence>
<feature type="compositionally biased region" description="Polar residues" evidence="2">
    <location>
        <begin position="91"/>
        <end position="107"/>
    </location>
</feature>
<dbReference type="HOGENOM" id="CLU_414708_0_0_1"/>
<feature type="region of interest" description="Disordered" evidence="2">
    <location>
        <begin position="58"/>
        <end position="186"/>
    </location>
</feature>
<reference evidence="4" key="1">
    <citation type="journal article" date="2011" name="Nature">
        <title>Genome sequence and analysis of the tuber crop potato.</title>
        <authorList>
            <consortium name="The Potato Genome Sequencing Consortium"/>
        </authorList>
    </citation>
    <scope>NUCLEOTIDE SEQUENCE [LARGE SCALE GENOMIC DNA]</scope>
    <source>
        <strain evidence="4">cv. DM1-3 516 R44</strain>
    </source>
</reference>
<keyword evidence="1" id="KW-0175">Coiled coil</keyword>
<sequence length="647" mass="71222">MSFFLVTGSRESNENEQPLNQKPMTKNFMSPTISAASKASIPIRKKILAERNELSTTCESLPHKASNVGSKTSSLNSTSHRSGKLPIASYSYASESENDQENNSVVDSSYKPYDPLTNDLGPRPKYLRYQPNRRRGTFLNPQKSDNQGSLQQTQDPSNLPEKYNLEPENDEDLVDSVEDDEEEVEEDVDREWSLKGVFKILLLSVVFFLSGSNLSSMDSVVSSGSGVVIRKNIFEAVFYEIYGSESAYVDQPEYFQSGFLELSQRETNDELKAVEIVEDTVELLEVGSAEMEETTEPQEGLSADIDIDIDQDNTEVEVTHSVVHGDEEEETMSTAADEVTISNEVDEEEVGGFDEQQLQENLEILLDDISSSKFELAEVDNNVEQVEKTSQEQTGEVEIPEIVPEGAEVIETELEISNLDTEIESENAEVKEIGLSNAVIVVGASALLVASMAIIYVTRKPNASIETPQAVILNNSAIASVEGELLENKTETSVKVSSLQEPLNDPSENRRNSHLERIPGIGSITQASSLCGLTKEASKEISHLSAPKIELLGEMMVGEVSSSLRSCVRKNNMIEAEGSNTNLSKGVVLPPAQPSVVETDSPSYGSFTAEKKILKKKVEKDEEIKKVVLTTPVRRSSRIRDRIGMSP</sequence>